<name>A0A061DDD0_BABBI</name>
<feature type="domain" description="FAD-binding" evidence="3">
    <location>
        <begin position="223"/>
        <end position="408"/>
    </location>
</feature>
<feature type="domain" description="FAD-binding" evidence="3">
    <location>
        <begin position="8"/>
        <end position="137"/>
    </location>
</feature>
<evidence type="ECO:0000259" key="3">
    <source>
        <dbReference type="Pfam" id="PF01494"/>
    </source>
</evidence>
<proteinExistence type="predicted"/>
<evidence type="ECO:0000313" key="4">
    <source>
        <dbReference type="EMBL" id="CDR96170.1"/>
    </source>
</evidence>
<dbReference type="STRING" id="5866.A0A061DDD0"/>
<dbReference type="PRINTS" id="PR00420">
    <property type="entry name" value="RNGMNOXGNASE"/>
</dbReference>
<evidence type="ECO:0000256" key="2">
    <source>
        <dbReference type="ARBA" id="ARBA00022827"/>
    </source>
</evidence>
<dbReference type="GO" id="GO:0016709">
    <property type="term" value="F:oxidoreductase activity, acting on paired donors, with incorporation or reduction of molecular oxygen, NAD(P)H as one donor, and incorporation of one atom of oxygen"/>
    <property type="evidence" value="ECO:0007669"/>
    <property type="project" value="UniProtKB-ARBA"/>
</dbReference>
<dbReference type="SUPFAM" id="SSF51905">
    <property type="entry name" value="FAD/NAD(P)-binding domain"/>
    <property type="match status" value="1"/>
</dbReference>
<gene>
    <name evidence="4" type="ORF">BBBOND_0300750</name>
</gene>
<dbReference type="AlphaFoldDB" id="A0A061DDD0"/>
<dbReference type="GeneID" id="24564711"/>
<evidence type="ECO:0000313" key="5">
    <source>
        <dbReference type="Proteomes" id="UP000033188"/>
    </source>
</evidence>
<reference evidence="5" key="1">
    <citation type="journal article" date="2014" name="Nucleic Acids Res.">
        <title>The evolutionary dynamics of variant antigen genes in Babesia reveal a history of genomic innovation underlying host-parasite interaction.</title>
        <authorList>
            <person name="Jackson A.P."/>
            <person name="Otto T.D."/>
            <person name="Darby A."/>
            <person name="Ramaprasad A."/>
            <person name="Xia D."/>
            <person name="Echaide I.E."/>
            <person name="Farber M."/>
            <person name="Gahlot S."/>
            <person name="Gamble J."/>
            <person name="Gupta D."/>
            <person name="Gupta Y."/>
            <person name="Jackson L."/>
            <person name="Malandrin L."/>
            <person name="Malas T.B."/>
            <person name="Moussa E."/>
            <person name="Nair M."/>
            <person name="Reid A.J."/>
            <person name="Sanders M."/>
            <person name="Sharma J."/>
            <person name="Tracey A."/>
            <person name="Quail M.A."/>
            <person name="Weir W."/>
            <person name="Wastling J.M."/>
            <person name="Hall N."/>
            <person name="Willadsen P."/>
            <person name="Lingelbach K."/>
            <person name="Shiels B."/>
            <person name="Tait A."/>
            <person name="Berriman M."/>
            <person name="Allred D.R."/>
            <person name="Pain A."/>
        </authorList>
    </citation>
    <scope>NUCLEOTIDE SEQUENCE [LARGE SCALE GENOMIC DNA]</scope>
    <source>
        <strain evidence="5">Bond</strain>
    </source>
</reference>
<dbReference type="Gene3D" id="3.50.50.60">
    <property type="entry name" value="FAD/NAD(P)-binding domain"/>
    <property type="match status" value="2"/>
</dbReference>
<dbReference type="OrthoDB" id="1716816at2759"/>
<accession>A0A061DDD0</accession>
<dbReference type="Gene3D" id="3.30.70.2450">
    <property type="match status" value="1"/>
</dbReference>
<dbReference type="Pfam" id="PF01494">
    <property type="entry name" value="FAD_binding_3"/>
    <property type="match status" value="2"/>
</dbReference>
<protein>
    <submittedName>
        <fullName evidence="4">FAD binding domain containing protein, putative</fullName>
    </submittedName>
</protein>
<dbReference type="KEGG" id="bbig:BBBOND_0300750"/>
<keyword evidence="2" id="KW-0274">FAD</keyword>
<dbReference type="OMA" id="YTRDVCL"/>
<dbReference type="InterPro" id="IPR050641">
    <property type="entry name" value="RIFMO-like"/>
</dbReference>
<dbReference type="PANTHER" id="PTHR43004:SF6">
    <property type="entry name" value="FAD_NAD(P)-BINDING OXIDOREDUCTASE FAMILY PROTEIN"/>
    <property type="match status" value="1"/>
</dbReference>
<dbReference type="GO" id="GO:0005739">
    <property type="term" value="C:mitochondrion"/>
    <property type="evidence" value="ECO:0007669"/>
    <property type="project" value="TreeGrafter"/>
</dbReference>
<dbReference type="VEuPathDB" id="PiroplasmaDB:BBBOND_0300750"/>
<sequence>MPSAKLDTCVLVVGAGPVGVTLQLLLSRLGVPCVLAERNVLPRRHPRAHYVSNRSMEVWRQLGHIDKAIESVSEPLECWRYFKYGRHITDPHLNLYGTVDHFRDAYTYKDTYFEELSPSRITNMPQHKLLFLLKTIALRRSHAFPATSDDAYLSWVKTQYEYVMKTSKFDDAKLRKLSQVRGPTILPVDIHSMACDQELTDTGIPFIDGGLRFDRFVDDDMSSGVVSELTSTKDDKKIHIRSAFVVGADGIHSKVRRYIDGKRCDATSSRSDSNLLRDVMSIYFSSAHLGSLVESNPAMIYFIFSRGGRPAEFVVQLPFFSEMEDPVVYDEATCISHINEAVGVPLTDIRIINIKKWTVSTEIAKSFVDTDSYRVMVAGDAAHIVAPAGGQGMNMGIADTYNLAWRLGRLFYRRILKARTSDTPPSTSDIVGQKLSESEKRSILEYDSERRAVAEVSVMCNSCQWTQYTRDVCLAEIANGSKFASYLHYDHATMHSLMGLLPPIGPLASKVVCNAFDFVKTAVSTKLKWL</sequence>
<dbReference type="GO" id="GO:0006744">
    <property type="term" value="P:ubiquinone biosynthetic process"/>
    <property type="evidence" value="ECO:0007669"/>
    <property type="project" value="TreeGrafter"/>
</dbReference>
<organism evidence="4 5">
    <name type="scientific">Babesia bigemina</name>
    <dbReference type="NCBI Taxonomy" id="5866"/>
    <lineage>
        <taxon>Eukaryota</taxon>
        <taxon>Sar</taxon>
        <taxon>Alveolata</taxon>
        <taxon>Apicomplexa</taxon>
        <taxon>Aconoidasida</taxon>
        <taxon>Piroplasmida</taxon>
        <taxon>Babesiidae</taxon>
        <taxon>Babesia</taxon>
    </lineage>
</organism>
<keyword evidence="5" id="KW-1185">Reference proteome</keyword>
<dbReference type="RefSeq" id="XP_012768356.1">
    <property type="nucleotide sequence ID" value="XM_012912902.1"/>
</dbReference>
<dbReference type="InterPro" id="IPR036188">
    <property type="entry name" value="FAD/NAD-bd_sf"/>
</dbReference>
<keyword evidence="1" id="KW-0285">Flavoprotein</keyword>
<dbReference type="GO" id="GO:0071949">
    <property type="term" value="F:FAD binding"/>
    <property type="evidence" value="ECO:0007669"/>
    <property type="project" value="InterPro"/>
</dbReference>
<dbReference type="Proteomes" id="UP000033188">
    <property type="component" value="Chromosome 3"/>
</dbReference>
<evidence type="ECO:0000256" key="1">
    <source>
        <dbReference type="ARBA" id="ARBA00022630"/>
    </source>
</evidence>
<dbReference type="EMBL" id="LK391709">
    <property type="protein sequence ID" value="CDR96170.1"/>
    <property type="molecule type" value="Genomic_DNA"/>
</dbReference>
<dbReference type="PANTHER" id="PTHR43004">
    <property type="entry name" value="TRK SYSTEM POTASSIUM UPTAKE PROTEIN"/>
    <property type="match status" value="1"/>
</dbReference>
<dbReference type="InterPro" id="IPR002938">
    <property type="entry name" value="FAD-bd"/>
</dbReference>